<feature type="transmembrane region" description="Helical" evidence="5">
    <location>
        <begin position="70"/>
        <end position="89"/>
    </location>
</feature>
<dbReference type="InterPro" id="IPR032808">
    <property type="entry name" value="DoxX"/>
</dbReference>
<feature type="transmembrane region" description="Helical" evidence="5">
    <location>
        <begin position="98"/>
        <end position="117"/>
    </location>
</feature>
<organism evidence="6 7">
    <name type="scientific">Nocardioides jejuensis</name>
    <dbReference type="NCBI Taxonomy" id="2502782"/>
    <lineage>
        <taxon>Bacteria</taxon>
        <taxon>Bacillati</taxon>
        <taxon>Actinomycetota</taxon>
        <taxon>Actinomycetes</taxon>
        <taxon>Propionibacteriales</taxon>
        <taxon>Nocardioidaceae</taxon>
        <taxon>Nocardioides</taxon>
    </lineage>
</organism>
<evidence type="ECO:0000313" key="6">
    <source>
        <dbReference type="EMBL" id="TCJ30916.1"/>
    </source>
</evidence>
<keyword evidence="3 5" id="KW-1133">Transmembrane helix</keyword>
<evidence type="ECO:0000256" key="3">
    <source>
        <dbReference type="ARBA" id="ARBA00022989"/>
    </source>
</evidence>
<evidence type="ECO:0000256" key="4">
    <source>
        <dbReference type="ARBA" id="ARBA00023136"/>
    </source>
</evidence>
<reference evidence="6 7" key="1">
    <citation type="submission" date="2019-03" db="EMBL/GenBank/DDBJ databases">
        <authorList>
            <person name="Kim M.K.M."/>
        </authorList>
    </citation>
    <scope>NUCLEOTIDE SEQUENCE [LARGE SCALE GENOMIC DNA]</scope>
    <source>
        <strain evidence="6 7">18JY15-6</strain>
    </source>
</reference>
<feature type="transmembrane region" description="Helical" evidence="5">
    <location>
        <begin position="45"/>
        <end position="64"/>
    </location>
</feature>
<proteinExistence type="predicted"/>
<name>A0A4R1CL25_9ACTN</name>
<gene>
    <name evidence="6" type="ORF">EPD65_02445</name>
</gene>
<evidence type="ECO:0000256" key="1">
    <source>
        <dbReference type="ARBA" id="ARBA00004141"/>
    </source>
</evidence>
<protein>
    <recommendedName>
        <fullName evidence="8">DoxX family protein</fullName>
    </recommendedName>
</protein>
<dbReference type="RefSeq" id="WP_131581564.1">
    <property type="nucleotide sequence ID" value="NZ_SJZJ01000002.1"/>
</dbReference>
<feature type="transmembrane region" description="Helical" evidence="5">
    <location>
        <begin position="6"/>
        <end position="24"/>
    </location>
</feature>
<dbReference type="Pfam" id="PF13564">
    <property type="entry name" value="DoxX_2"/>
    <property type="match status" value="1"/>
</dbReference>
<evidence type="ECO:0000313" key="7">
    <source>
        <dbReference type="Proteomes" id="UP000295453"/>
    </source>
</evidence>
<dbReference type="Proteomes" id="UP000295453">
    <property type="component" value="Unassembled WGS sequence"/>
</dbReference>
<comment type="caution">
    <text evidence="6">The sequence shown here is derived from an EMBL/GenBank/DDBJ whole genome shotgun (WGS) entry which is preliminary data.</text>
</comment>
<keyword evidence="4 5" id="KW-0472">Membrane</keyword>
<accession>A0A4R1CL25</accession>
<dbReference type="OrthoDB" id="4377071at2"/>
<keyword evidence="7" id="KW-1185">Reference proteome</keyword>
<dbReference type="GO" id="GO:0016020">
    <property type="term" value="C:membrane"/>
    <property type="evidence" value="ECO:0007669"/>
    <property type="project" value="UniProtKB-SubCell"/>
</dbReference>
<evidence type="ECO:0000256" key="5">
    <source>
        <dbReference type="SAM" id="Phobius"/>
    </source>
</evidence>
<keyword evidence="2 5" id="KW-0812">Transmembrane</keyword>
<comment type="subcellular location">
    <subcellularLocation>
        <location evidence="1">Membrane</location>
        <topology evidence="1">Multi-pass membrane protein</topology>
    </subcellularLocation>
</comment>
<evidence type="ECO:0008006" key="8">
    <source>
        <dbReference type="Google" id="ProtNLM"/>
    </source>
</evidence>
<sequence>MTSTPHLWWPTALLALALAGDAALSVRPPLFIRNCLRGVKFPEDWWWTLIVIKSAAAAGLLLGLHYAGMAFTTNVAVIGYFLCACYAHVRADFLKQEFWVNCLGMLGLSVGALALAFA</sequence>
<dbReference type="AlphaFoldDB" id="A0A4R1CL25"/>
<dbReference type="EMBL" id="SJZJ01000002">
    <property type="protein sequence ID" value="TCJ30916.1"/>
    <property type="molecule type" value="Genomic_DNA"/>
</dbReference>
<evidence type="ECO:0000256" key="2">
    <source>
        <dbReference type="ARBA" id="ARBA00022692"/>
    </source>
</evidence>